<evidence type="ECO:0000259" key="1">
    <source>
        <dbReference type="SMART" id="SM01043"/>
    </source>
</evidence>
<protein>
    <submittedName>
        <fullName evidence="2">Putative HTH-type transcriptional regulator</fullName>
    </submittedName>
</protein>
<dbReference type="OrthoDB" id="9812579at2"/>
<dbReference type="PANTHER" id="PTHR47691:SF3">
    <property type="entry name" value="HTH-TYPE TRANSCRIPTIONAL REGULATOR RV0890C-RELATED"/>
    <property type="match status" value="1"/>
</dbReference>
<dbReference type="InterPro" id="IPR011990">
    <property type="entry name" value="TPR-like_helical_dom_sf"/>
</dbReference>
<comment type="caution">
    <text evidence="2">The sequence shown here is derived from an EMBL/GenBank/DDBJ whole genome shotgun (WGS) entry which is preliminary data.</text>
</comment>
<dbReference type="SUPFAM" id="SSF52540">
    <property type="entry name" value="P-loop containing nucleoside triphosphate hydrolases"/>
    <property type="match status" value="1"/>
</dbReference>
<dbReference type="Gene3D" id="3.40.50.300">
    <property type="entry name" value="P-loop containing nucleotide triphosphate hydrolases"/>
    <property type="match status" value="1"/>
</dbReference>
<name>A0A0F0LZD6_9MICO</name>
<dbReference type="InterPro" id="IPR005158">
    <property type="entry name" value="BTAD"/>
</dbReference>
<evidence type="ECO:0000313" key="3">
    <source>
        <dbReference type="Proteomes" id="UP000033451"/>
    </source>
</evidence>
<organism evidence="2 3">
    <name type="scientific">Microbacterium ginsengisoli</name>
    <dbReference type="NCBI Taxonomy" id="400772"/>
    <lineage>
        <taxon>Bacteria</taxon>
        <taxon>Bacillati</taxon>
        <taxon>Actinomycetota</taxon>
        <taxon>Actinomycetes</taxon>
        <taxon>Micrococcales</taxon>
        <taxon>Microbacteriaceae</taxon>
        <taxon>Microbacterium</taxon>
    </lineage>
</organism>
<evidence type="ECO:0000313" key="2">
    <source>
        <dbReference type="EMBL" id="KJL36751.1"/>
    </source>
</evidence>
<dbReference type="GO" id="GO:0003677">
    <property type="term" value="F:DNA binding"/>
    <property type="evidence" value="ECO:0007669"/>
    <property type="project" value="InterPro"/>
</dbReference>
<dbReference type="PRINTS" id="PR00364">
    <property type="entry name" value="DISEASERSIST"/>
</dbReference>
<dbReference type="InterPro" id="IPR027417">
    <property type="entry name" value="P-loop_NTPase"/>
</dbReference>
<reference evidence="2 3" key="1">
    <citation type="submission" date="2015-02" db="EMBL/GenBank/DDBJ databases">
        <title>Draft genome sequences of ten Microbacterium spp. with emphasis on heavy metal contaminated environments.</title>
        <authorList>
            <person name="Corretto E."/>
        </authorList>
    </citation>
    <scope>NUCLEOTIDE SEQUENCE [LARGE SCALE GENOMIC DNA]</scope>
    <source>
        <strain evidence="2 3">DSM 18659</strain>
    </source>
</reference>
<dbReference type="PANTHER" id="PTHR47691">
    <property type="entry name" value="REGULATOR-RELATED"/>
    <property type="match status" value="1"/>
</dbReference>
<dbReference type="Pfam" id="PF03704">
    <property type="entry name" value="BTAD"/>
    <property type="match status" value="1"/>
</dbReference>
<gene>
    <name evidence="2" type="ORF">RR49_01502</name>
</gene>
<dbReference type="Proteomes" id="UP000033451">
    <property type="component" value="Unassembled WGS sequence"/>
</dbReference>
<dbReference type="InterPro" id="IPR036388">
    <property type="entry name" value="WH-like_DNA-bd_sf"/>
</dbReference>
<dbReference type="AlphaFoldDB" id="A0A0F0LZD6"/>
<accession>A0A0F0LZD6</accession>
<dbReference type="Gene3D" id="1.25.40.10">
    <property type="entry name" value="Tetratricopeptide repeat domain"/>
    <property type="match status" value="1"/>
</dbReference>
<dbReference type="GO" id="GO:0006355">
    <property type="term" value="P:regulation of DNA-templated transcription"/>
    <property type="evidence" value="ECO:0007669"/>
    <property type="project" value="InterPro"/>
</dbReference>
<dbReference type="PATRIC" id="fig|400772.4.peg.1524"/>
<sequence>MPTSAPRVRVLGPVEVDAVDGAVSTLAGPTARALVAALALASPPGSSVGVEALADEVWGEGQPRHPRASVQTLVSRIRQVAGVEIIRSDAAGYAIAPDAIDLVCAQARHDDAVGLPLTDAARLTALDDALALWRGEVGGDLGDAPAADALRAASARLRDALRRERARTLDATGRAADAVPAWRALHDAQPYDDEAAAGLLASLRAAGRTSDALAVFAAHRARLRDDLGSSPGPALVAAHAALLREDAPVAGRVRIGLRSAPTPLIGRDGDLAAVATLLAEARIVTILGAGGLGKTRLAQAAAAASDADLVAVVPLAGVRTDEDVPFAIAAALGITEAATSGRLSDQARRPDLRARVLAMIGERRTLVVLDNCEQIVAGAAAWVADVVRAAPGLRVLTTSRTPLDVSGEVVLALDPLPIADDVDAPAVRLFVERARAVRPGARLDPVVVARLCTHLDGLPLAIELAAARVRTMTPEQIEQRLGDRFAILTTGPRDAPERHRTLEAVIAWSWDLLDASAQRAWERLAVFPAGFAAEAAASVIGVPGADDVLERLVSHSLLIAADDPQTGAVRFRMLETVREFGLSRLGPDAHDDALDAVARWAVAFAAERLATAFDERVHAEIFAEHDNLVSVTRRAAASGDDATVVTVYALLVQTWLVRGSITELTSFGTVAIEAMGRVRDDAVPPDAAAVLLTGTAAFALITTRVPAARPLARLALFRRRRAPISPVFAGLADVILATRDRVSFDAAIGRLRASSDPSVAALGELVRAQATENDGDHAIALAASRRAWDIATAGGVRWLATAAASSVSELSSQVGAAADALEWFERAAEGFRVFGADEQVRQQGWVVAGNLIGLGRFDEARARFAALVEAAEVPGADREIASIGRFGLAETDRAEGDADRSADEFARAIDTFVSGDQRNSPWYLITLGAALSAASIDGTGTPERRALWARRLRVRAIVNARVRPQLTDHPVLGTVLLGWSAWALDQPGLAEAALAALALAESCGVRQDFPSLRLDAHLARAERIAGADAVARARSAEREQPREGRAERSFTILRG</sequence>
<dbReference type="SUPFAM" id="SSF48452">
    <property type="entry name" value="TPR-like"/>
    <property type="match status" value="1"/>
</dbReference>
<keyword evidence="3" id="KW-1185">Reference proteome</keyword>
<dbReference type="SMART" id="SM01043">
    <property type="entry name" value="BTAD"/>
    <property type="match status" value="1"/>
</dbReference>
<dbReference type="InterPro" id="IPR016032">
    <property type="entry name" value="Sig_transdc_resp-reg_C-effctor"/>
</dbReference>
<dbReference type="Gene3D" id="1.10.10.10">
    <property type="entry name" value="Winged helix-like DNA-binding domain superfamily/Winged helix DNA-binding domain"/>
    <property type="match status" value="1"/>
</dbReference>
<dbReference type="STRING" id="400772.RR49_01502"/>
<dbReference type="SUPFAM" id="SSF46894">
    <property type="entry name" value="C-terminal effector domain of the bipartite response regulators"/>
    <property type="match status" value="1"/>
</dbReference>
<feature type="domain" description="Bacterial transcriptional activator" evidence="1">
    <location>
        <begin position="100"/>
        <end position="243"/>
    </location>
</feature>
<dbReference type="EMBL" id="JYIY01000072">
    <property type="protein sequence ID" value="KJL36751.1"/>
    <property type="molecule type" value="Genomic_DNA"/>
</dbReference>
<proteinExistence type="predicted"/>
<dbReference type="RefSeq" id="WP_048809116.1">
    <property type="nucleotide sequence ID" value="NZ_JYIY01000072.1"/>
</dbReference>